<dbReference type="Proteomes" id="UP001174997">
    <property type="component" value="Unassembled WGS sequence"/>
</dbReference>
<keyword evidence="5" id="KW-1185">Reference proteome</keyword>
<feature type="compositionally biased region" description="Low complexity" evidence="2">
    <location>
        <begin position="382"/>
        <end position="402"/>
    </location>
</feature>
<feature type="compositionally biased region" description="Pro residues" evidence="2">
    <location>
        <begin position="403"/>
        <end position="416"/>
    </location>
</feature>
<feature type="domain" description="HMG box" evidence="3">
    <location>
        <begin position="633"/>
        <end position="703"/>
    </location>
</feature>
<dbReference type="GO" id="GO:0005634">
    <property type="term" value="C:nucleus"/>
    <property type="evidence" value="ECO:0007669"/>
    <property type="project" value="UniProtKB-UniRule"/>
</dbReference>
<feature type="compositionally biased region" description="Basic and acidic residues" evidence="2">
    <location>
        <begin position="155"/>
        <end position="166"/>
    </location>
</feature>
<feature type="compositionally biased region" description="Basic and acidic residues" evidence="2">
    <location>
        <begin position="113"/>
        <end position="129"/>
    </location>
</feature>
<dbReference type="SUPFAM" id="SSF47095">
    <property type="entry name" value="HMG-box"/>
    <property type="match status" value="1"/>
</dbReference>
<feature type="compositionally biased region" description="Acidic residues" evidence="2">
    <location>
        <begin position="25"/>
        <end position="40"/>
    </location>
</feature>
<dbReference type="EMBL" id="JAULSY010000005">
    <property type="protein sequence ID" value="KAK0673584.1"/>
    <property type="molecule type" value="Genomic_DNA"/>
</dbReference>
<dbReference type="CDD" id="cd00084">
    <property type="entry name" value="HMG-box_SF"/>
    <property type="match status" value="1"/>
</dbReference>
<feature type="compositionally biased region" description="Acidic residues" evidence="2">
    <location>
        <begin position="213"/>
        <end position="227"/>
    </location>
</feature>
<evidence type="ECO:0000259" key="3">
    <source>
        <dbReference type="PROSITE" id="PS50118"/>
    </source>
</evidence>
<keyword evidence="1" id="KW-0238">DNA-binding</keyword>
<protein>
    <submittedName>
        <fullName evidence="4">SprT-like family-domain-containing protein</fullName>
    </submittedName>
</protein>
<dbReference type="GO" id="GO:0006950">
    <property type="term" value="P:response to stress"/>
    <property type="evidence" value="ECO:0007669"/>
    <property type="project" value="UniProtKB-ARBA"/>
</dbReference>
<accession>A0AA39ZM06</accession>
<dbReference type="InterPro" id="IPR009071">
    <property type="entry name" value="HMG_box_dom"/>
</dbReference>
<feature type="compositionally biased region" description="Pro residues" evidence="2">
    <location>
        <begin position="317"/>
        <end position="328"/>
    </location>
</feature>
<dbReference type="PANTHER" id="PTHR23099:SF0">
    <property type="entry name" value="GERM CELL NUCLEAR ACIDIC PROTEIN"/>
    <property type="match status" value="1"/>
</dbReference>
<dbReference type="PANTHER" id="PTHR23099">
    <property type="entry name" value="TRANSCRIPTIONAL REGULATOR"/>
    <property type="match status" value="1"/>
</dbReference>
<dbReference type="InterPro" id="IPR006640">
    <property type="entry name" value="SprT-like_domain"/>
</dbReference>
<feature type="region of interest" description="Disordered" evidence="2">
    <location>
        <begin position="1"/>
        <end position="425"/>
    </location>
</feature>
<feature type="compositionally biased region" description="Acidic residues" evidence="2">
    <location>
        <begin position="1"/>
        <end position="14"/>
    </location>
</feature>
<name>A0AA39ZM06_9PEZI</name>
<feature type="compositionally biased region" description="Basic and acidic residues" evidence="2">
    <location>
        <begin position="50"/>
        <end position="64"/>
    </location>
</feature>
<evidence type="ECO:0000313" key="5">
    <source>
        <dbReference type="Proteomes" id="UP001174997"/>
    </source>
</evidence>
<keyword evidence="1" id="KW-0539">Nucleus</keyword>
<evidence type="ECO:0000256" key="2">
    <source>
        <dbReference type="SAM" id="MobiDB-lite"/>
    </source>
</evidence>
<gene>
    <name evidence="4" type="ORF">QBC41DRAFT_265846</name>
</gene>
<feature type="compositionally biased region" description="Basic and acidic residues" evidence="2">
    <location>
        <begin position="279"/>
        <end position="290"/>
    </location>
</feature>
<feature type="compositionally biased region" description="Acidic residues" evidence="2">
    <location>
        <begin position="235"/>
        <end position="244"/>
    </location>
</feature>
<dbReference type="AlphaFoldDB" id="A0AA39ZM06"/>
<feature type="DNA-binding region" description="HMG box" evidence="1">
    <location>
        <begin position="633"/>
        <end position="703"/>
    </location>
</feature>
<proteinExistence type="predicted"/>
<evidence type="ECO:0000256" key="1">
    <source>
        <dbReference type="PROSITE-ProRule" id="PRU00267"/>
    </source>
</evidence>
<dbReference type="InterPro" id="IPR035240">
    <property type="entry name" value="SprT_Zn_ribbon"/>
</dbReference>
<dbReference type="Pfam" id="PF17283">
    <property type="entry name" value="Zn_ribbon_SprT"/>
    <property type="match status" value="1"/>
</dbReference>
<dbReference type="Pfam" id="PF00505">
    <property type="entry name" value="HMG_box"/>
    <property type="match status" value="1"/>
</dbReference>
<dbReference type="Pfam" id="PF10263">
    <property type="entry name" value="SprT-like"/>
    <property type="match status" value="1"/>
</dbReference>
<dbReference type="GO" id="GO:0003677">
    <property type="term" value="F:DNA binding"/>
    <property type="evidence" value="ECO:0007669"/>
    <property type="project" value="UniProtKB-UniRule"/>
</dbReference>
<organism evidence="4 5">
    <name type="scientific">Cercophora samala</name>
    <dbReference type="NCBI Taxonomy" id="330535"/>
    <lineage>
        <taxon>Eukaryota</taxon>
        <taxon>Fungi</taxon>
        <taxon>Dikarya</taxon>
        <taxon>Ascomycota</taxon>
        <taxon>Pezizomycotina</taxon>
        <taxon>Sordariomycetes</taxon>
        <taxon>Sordariomycetidae</taxon>
        <taxon>Sordariales</taxon>
        <taxon>Lasiosphaeriaceae</taxon>
        <taxon>Cercophora</taxon>
    </lineage>
</organism>
<comment type="caution">
    <text evidence="4">The sequence shown here is derived from an EMBL/GenBank/DDBJ whole genome shotgun (WGS) entry which is preliminary data.</text>
</comment>
<evidence type="ECO:0000313" key="4">
    <source>
        <dbReference type="EMBL" id="KAK0673584.1"/>
    </source>
</evidence>
<dbReference type="PROSITE" id="PS50118">
    <property type="entry name" value="HMG_BOX_2"/>
    <property type="match status" value="1"/>
</dbReference>
<dbReference type="SMART" id="SM00731">
    <property type="entry name" value="SprT"/>
    <property type="match status" value="1"/>
</dbReference>
<dbReference type="InterPro" id="IPR036910">
    <property type="entry name" value="HMG_box_dom_sf"/>
</dbReference>
<sequence>MHWSDDDDDDEEEGKSDSFKGGNSSEDDSSDDDDEEEDEFPSPSALATKTKAEAKVEVTKKSERTAPPAATVRRRKLAPTGGISSSLLKAWTPEGSEEREVKAKRGQTKKGKVLVEEEKPRRAKVEVRTRKTKASSLRELLDLKPNDEENEEEEEKPRRTRVELRTRKTKVSSLRGSLESKPEEEQEYVSAREEVSILEDVSMFDETFHSCESEEDPQDENDDDEGSYTERGSEAEDDGSDFELEPPPRRAPATEPHGRPRGSGPACDSSQRSKKTKAKTLEDRFSRLRLDNTQLPPPRSLSSTMATPDEESISSPPSTPPKTAPPRPKGLVSPSKLPRIPNTPHRPSTDMFWSQEFVEDWNDQHSPAKQLFPSSKPPLAPPATTTKPSKPSKPSQPSQPSQPSNPPPTEPIPAPSPAKKTASERQALKAFEAARASLAESFLSLLDTRIASSQISSLSASTGGIKIIWSRTLATTAGRANWRKETYHPPKVPQTLVRHHASIELSTKVITTPDRLYNVLAHEFCHLCNFMISGVTTNPHGREFKAWGEKVTREFGGEEYGVEVTTKHTYEIEFKYVWSCEGCGMEYKRHSKSVDVGRHRCAGCKGGLVQIKPTPRGQGAGAGAGAGAGGEGKERKQSAYQVFMKEEMRRVRGEQPGLQQKEVMRVVAERWRAEKERVAGGTPVVEARKELPVRGKKEIEVVDLT</sequence>
<dbReference type="Gene3D" id="1.10.30.10">
    <property type="entry name" value="High mobility group box domain"/>
    <property type="match status" value="1"/>
</dbReference>
<reference evidence="4" key="1">
    <citation type="submission" date="2023-06" db="EMBL/GenBank/DDBJ databases">
        <title>Genome-scale phylogeny and comparative genomics of the fungal order Sordariales.</title>
        <authorList>
            <consortium name="Lawrence Berkeley National Laboratory"/>
            <person name="Hensen N."/>
            <person name="Bonometti L."/>
            <person name="Westerberg I."/>
            <person name="Brannstrom I.O."/>
            <person name="Guillou S."/>
            <person name="Cros-Aarteil S."/>
            <person name="Calhoun S."/>
            <person name="Haridas S."/>
            <person name="Kuo A."/>
            <person name="Mondo S."/>
            <person name="Pangilinan J."/>
            <person name="Riley R."/>
            <person name="Labutti K."/>
            <person name="Andreopoulos B."/>
            <person name="Lipzen A."/>
            <person name="Chen C."/>
            <person name="Yanf M."/>
            <person name="Daum C."/>
            <person name="Ng V."/>
            <person name="Clum A."/>
            <person name="Steindorff A."/>
            <person name="Ohm R."/>
            <person name="Martin F."/>
            <person name="Silar P."/>
            <person name="Natvig D."/>
            <person name="Lalanne C."/>
            <person name="Gautier V."/>
            <person name="Ament-Velasquez S.L."/>
            <person name="Kruys A."/>
            <person name="Hutchinson M.I."/>
            <person name="Powell A.J."/>
            <person name="Barry K."/>
            <person name="Miller A.N."/>
            <person name="Grigoriev I.V."/>
            <person name="Debuchy R."/>
            <person name="Gladieux P."/>
            <person name="Thoren M.H."/>
            <person name="Johannesson H."/>
        </authorList>
    </citation>
    <scope>NUCLEOTIDE SEQUENCE</scope>
    <source>
        <strain evidence="4">CBS 307.81</strain>
    </source>
</reference>